<name>A0A1R3J0U1_9ROSI</name>
<comment type="caution">
    <text evidence="1">The sequence shown here is derived from an EMBL/GenBank/DDBJ whole genome shotgun (WGS) entry which is preliminary data.</text>
</comment>
<evidence type="ECO:0000313" key="1">
    <source>
        <dbReference type="EMBL" id="OMO88410.1"/>
    </source>
</evidence>
<keyword evidence="2" id="KW-1185">Reference proteome</keyword>
<reference evidence="2" key="1">
    <citation type="submission" date="2013-09" db="EMBL/GenBank/DDBJ databases">
        <title>Corchorus olitorius genome sequencing.</title>
        <authorList>
            <person name="Alam M."/>
            <person name="Haque M.S."/>
            <person name="Islam M.S."/>
            <person name="Emdad E.M."/>
            <person name="Islam M.M."/>
            <person name="Ahmed B."/>
            <person name="Halim A."/>
            <person name="Hossen Q.M.M."/>
            <person name="Hossain M.Z."/>
            <person name="Ahmed R."/>
            <person name="Khan M.M."/>
            <person name="Islam R."/>
            <person name="Rashid M.M."/>
            <person name="Khan S.A."/>
            <person name="Rahman M.S."/>
            <person name="Alam M."/>
            <person name="Yahiya A.S."/>
            <person name="Khan M.S."/>
            <person name="Azam M.S."/>
            <person name="Haque T."/>
            <person name="Lashkar M.Z.H."/>
            <person name="Akhand A.I."/>
            <person name="Morshed G."/>
            <person name="Roy S."/>
            <person name="Uddin K.S."/>
            <person name="Rabeya T."/>
            <person name="Hossain A.S."/>
            <person name="Chowdhury A."/>
            <person name="Snigdha A.R."/>
            <person name="Mortoza M.S."/>
            <person name="Matin S.A."/>
            <person name="Hoque S.M.E."/>
            <person name="Islam M.K."/>
            <person name="Roy D.K."/>
            <person name="Haider R."/>
            <person name="Moosa M.M."/>
            <person name="Elias S.M."/>
            <person name="Hasan A.M."/>
            <person name="Jahan S."/>
            <person name="Shafiuddin M."/>
            <person name="Mahmood N."/>
            <person name="Shommy N.S."/>
        </authorList>
    </citation>
    <scope>NUCLEOTIDE SEQUENCE [LARGE SCALE GENOMIC DNA]</scope>
    <source>
        <strain evidence="2">cv. O-4</strain>
    </source>
</reference>
<organism evidence="1 2">
    <name type="scientific">Corchorus olitorius</name>
    <dbReference type="NCBI Taxonomy" id="93759"/>
    <lineage>
        <taxon>Eukaryota</taxon>
        <taxon>Viridiplantae</taxon>
        <taxon>Streptophyta</taxon>
        <taxon>Embryophyta</taxon>
        <taxon>Tracheophyta</taxon>
        <taxon>Spermatophyta</taxon>
        <taxon>Magnoliopsida</taxon>
        <taxon>eudicotyledons</taxon>
        <taxon>Gunneridae</taxon>
        <taxon>Pentapetalae</taxon>
        <taxon>rosids</taxon>
        <taxon>malvids</taxon>
        <taxon>Malvales</taxon>
        <taxon>Malvaceae</taxon>
        <taxon>Grewioideae</taxon>
        <taxon>Apeibeae</taxon>
        <taxon>Corchorus</taxon>
    </lineage>
</organism>
<dbReference type="OrthoDB" id="999506at2759"/>
<dbReference type="Proteomes" id="UP000187203">
    <property type="component" value="Unassembled WGS sequence"/>
</dbReference>
<sequence>MLATMTPDLQKHHEEMDVFDMIEYLKQLYQGQARQERFDVSKALFGCKMAKRNSVGTYVLKMIGYVESLERLGFPLGQ</sequence>
<accession>A0A1R3J0U1</accession>
<dbReference type="AlphaFoldDB" id="A0A1R3J0U1"/>
<protein>
    <submittedName>
        <fullName evidence="1">Uncharacterized protein</fullName>
    </submittedName>
</protein>
<dbReference type="STRING" id="93759.A0A1R3J0U1"/>
<gene>
    <name evidence="1" type="ORF">COLO4_20274</name>
</gene>
<evidence type="ECO:0000313" key="2">
    <source>
        <dbReference type="Proteomes" id="UP000187203"/>
    </source>
</evidence>
<proteinExistence type="predicted"/>
<dbReference type="EMBL" id="AWUE01017086">
    <property type="protein sequence ID" value="OMO88410.1"/>
    <property type="molecule type" value="Genomic_DNA"/>
</dbReference>